<dbReference type="SUPFAM" id="SSF51735">
    <property type="entry name" value="NAD(P)-binding Rossmann-fold domains"/>
    <property type="match status" value="1"/>
</dbReference>
<reference evidence="4 5" key="1">
    <citation type="submission" date="2024-02" db="EMBL/GenBank/DDBJ databases">
        <title>De novo assembly and annotation of 12 fungi associated with fruit tree decline syndrome in Ontario, Canada.</title>
        <authorList>
            <person name="Sulman M."/>
            <person name="Ellouze W."/>
            <person name="Ilyukhin E."/>
        </authorList>
    </citation>
    <scope>NUCLEOTIDE SEQUENCE [LARGE SCALE GENOMIC DNA]</scope>
    <source>
        <strain evidence="4 5">M11/M66-122</strain>
    </source>
</reference>
<proteinExistence type="predicted"/>
<dbReference type="AlphaFoldDB" id="A0AAN9YT63"/>
<dbReference type="Gene3D" id="1.10.1200.10">
    <property type="entry name" value="ACP-like"/>
    <property type="match status" value="1"/>
</dbReference>
<sequence>MGKCFGGMGSALFCIYCDNTLVLPAPGVRLNPENYTTLLQHGKCTATAAPPAILEAMLNYTPGVDALAGLKHIAYTGGPLNPIRGEALAKKLPHLFTVLASTEGGIGRFVSSGDSSHWDSFKFVDLGQRMEEVSPGIYELVYPRTELINQAQAFFHTHPHLSLEFRTSDLFAPLDSQHEWWRYKGRADNWIAMSNGLKMDPTEMEHIVAAHPDITGVIVAGSHRFRLCLLIEPRNDVVNPSLETIWPIVEKANMQVPKFGRVPKELILFAAPDRPFLRAGKGTIQRRLTVQAYEEDIERRYDQVEEGLLTSGITPPSSMKTQDLIPFLESLCSQTLLDEDSSDSIGIDDDLLAFGLDSLSAFIVLARLKAALRQYGVEADKVHSINNHLLYNSKTIRQLAERLSPVLATTGTSSGSVGQDFDDATTRLSEKYIAKVRELVGGRVAQGTKSSSNEVVILTGSTGSLGSYILSSLLARGDVKKVICLNRNGDAKAQSASFRARGLPELPINDQRVVFLQVKPTVPKLGIPDEDYDLLKRETTSIIHNAFPVNFLLSLDSFEPQFQYLLNLLNLAIEGHQSPSVLFVSSITAGTPVASDGHQETIPENVLELSQSKFLLHQGYARAKYICEILLANYALASGRSAAVLRVGQVCGPLSGTGVWNTSEWVPSLVLSSKYLGALPDTLGSLEVDWVPVDKLGDIVAEIMGVTSKHEASESGFQVYNVVNPTTTPWGTLLPAFSNMGPLAVVSAPEWVDRLERSDKGHHVIHENPAAKIIDFYKQTMVGMKTAAKVETGSLLLASKTAGTLPAIEPGHVVRWMQGWGL</sequence>
<dbReference type="InterPro" id="IPR036291">
    <property type="entry name" value="NAD(P)-bd_dom_sf"/>
</dbReference>
<dbReference type="InterPro" id="IPR009081">
    <property type="entry name" value="PP-bd_ACP"/>
</dbReference>
<evidence type="ECO:0000256" key="1">
    <source>
        <dbReference type="ARBA" id="ARBA00022450"/>
    </source>
</evidence>
<name>A0AAN9YT63_9PEZI</name>
<dbReference type="Pfam" id="PF07993">
    <property type="entry name" value="NAD_binding_4"/>
    <property type="match status" value="1"/>
</dbReference>
<dbReference type="Pfam" id="PF00550">
    <property type="entry name" value="PP-binding"/>
    <property type="match status" value="1"/>
</dbReference>
<dbReference type="InterPro" id="IPR013120">
    <property type="entry name" value="FAR_NAD-bd"/>
</dbReference>
<dbReference type="InterPro" id="IPR051414">
    <property type="entry name" value="Adenylate-forming_Reductase"/>
</dbReference>
<keyword evidence="5" id="KW-1185">Reference proteome</keyword>
<dbReference type="PROSITE" id="PS50075">
    <property type="entry name" value="CARRIER"/>
    <property type="match status" value="1"/>
</dbReference>
<dbReference type="Gene3D" id="3.40.50.12780">
    <property type="entry name" value="N-terminal domain of ligase-like"/>
    <property type="match status" value="1"/>
</dbReference>
<dbReference type="SUPFAM" id="SSF56801">
    <property type="entry name" value="Acetyl-CoA synthetase-like"/>
    <property type="match status" value="1"/>
</dbReference>
<feature type="domain" description="Carrier" evidence="3">
    <location>
        <begin position="323"/>
        <end position="407"/>
    </location>
</feature>
<comment type="caution">
    <text evidence="4">The sequence shown here is derived from an EMBL/GenBank/DDBJ whole genome shotgun (WGS) entry which is preliminary data.</text>
</comment>
<organism evidence="4 5">
    <name type="scientific">Diatrype stigma</name>
    <dbReference type="NCBI Taxonomy" id="117547"/>
    <lineage>
        <taxon>Eukaryota</taxon>
        <taxon>Fungi</taxon>
        <taxon>Dikarya</taxon>
        <taxon>Ascomycota</taxon>
        <taxon>Pezizomycotina</taxon>
        <taxon>Sordariomycetes</taxon>
        <taxon>Xylariomycetidae</taxon>
        <taxon>Xylariales</taxon>
        <taxon>Diatrypaceae</taxon>
        <taxon>Diatrype</taxon>
    </lineage>
</organism>
<dbReference type="EMBL" id="JAKJXP020000008">
    <property type="protein sequence ID" value="KAK7756276.1"/>
    <property type="molecule type" value="Genomic_DNA"/>
</dbReference>
<keyword evidence="1" id="KW-0596">Phosphopantetheine</keyword>
<dbReference type="InterPro" id="IPR042099">
    <property type="entry name" value="ANL_N_sf"/>
</dbReference>
<dbReference type="Pfam" id="PF23562">
    <property type="entry name" value="AMP-binding_C_3"/>
    <property type="match status" value="1"/>
</dbReference>
<evidence type="ECO:0000256" key="2">
    <source>
        <dbReference type="ARBA" id="ARBA00022553"/>
    </source>
</evidence>
<dbReference type="Gene3D" id="3.40.50.720">
    <property type="entry name" value="NAD(P)-binding Rossmann-like Domain"/>
    <property type="match status" value="1"/>
</dbReference>
<dbReference type="PANTHER" id="PTHR43439:SF2">
    <property type="entry name" value="ENZYME, PUTATIVE (JCVI)-RELATED"/>
    <property type="match status" value="1"/>
</dbReference>
<evidence type="ECO:0000259" key="3">
    <source>
        <dbReference type="PROSITE" id="PS50075"/>
    </source>
</evidence>
<dbReference type="InterPro" id="IPR036736">
    <property type="entry name" value="ACP-like_sf"/>
</dbReference>
<evidence type="ECO:0000313" key="5">
    <source>
        <dbReference type="Proteomes" id="UP001320420"/>
    </source>
</evidence>
<evidence type="ECO:0000313" key="4">
    <source>
        <dbReference type="EMBL" id="KAK7756276.1"/>
    </source>
</evidence>
<gene>
    <name evidence="4" type="ORF">SLS62_001872</name>
</gene>
<dbReference type="PANTHER" id="PTHR43439">
    <property type="entry name" value="PHENYLACETATE-COENZYME A LIGASE"/>
    <property type="match status" value="1"/>
</dbReference>
<dbReference type="Proteomes" id="UP001320420">
    <property type="component" value="Unassembled WGS sequence"/>
</dbReference>
<accession>A0AAN9YT63</accession>
<keyword evidence="2" id="KW-0597">Phosphoprotein</keyword>
<protein>
    <submittedName>
        <fullName evidence="4">Secondary metabolism biosynthetic enzyme</fullName>
    </submittedName>
</protein>